<dbReference type="RefSeq" id="WP_106265302.1">
    <property type="nucleotide sequence ID" value="NZ_PVTQ01000008.1"/>
</dbReference>
<sequence>MIRAMLLILTLAALPLPAMAHKVIFAVFKSGETIEGELGFSNGDMAPNARIEVFSDTDEVLGEAVTDADGFFLFTPTQPVRHVFKANLGAGHIAETDMSAEDVADILGVAAIASETSAAAAPVTTNTGTVVASLSPEERLAIAEAVRDEIRPLRREIAAYREKNDLQTVLGGIGYIMGLFGLYFYIAARRRMQG</sequence>
<reference evidence="3 4" key="1">
    <citation type="submission" date="2018-03" db="EMBL/GenBank/DDBJ databases">
        <title>Genomic Encyclopedia of Archaeal and Bacterial Type Strains, Phase II (KMG-II): from individual species to whole genera.</title>
        <authorList>
            <person name="Goeker M."/>
        </authorList>
    </citation>
    <scope>NUCLEOTIDE SEQUENCE [LARGE SCALE GENOMIC DNA]</scope>
    <source>
        <strain evidence="3 4">DSM 100212</strain>
    </source>
</reference>
<organism evidence="3 4">
    <name type="scientific">Donghicola tyrosinivorans</name>
    <dbReference type="NCBI Taxonomy" id="1652492"/>
    <lineage>
        <taxon>Bacteria</taxon>
        <taxon>Pseudomonadati</taxon>
        <taxon>Pseudomonadota</taxon>
        <taxon>Alphaproteobacteria</taxon>
        <taxon>Rhodobacterales</taxon>
        <taxon>Roseobacteraceae</taxon>
        <taxon>Donghicola</taxon>
    </lineage>
</organism>
<dbReference type="OrthoDB" id="8447011at2"/>
<keyword evidence="4" id="KW-1185">Reference proteome</keyword>
<keyword evidence="1" id="KW-0812">Transmembrane</keyword>
<evidence type="ECO:0000313" key="3">
    <source>
        <dbReference type="EMBL" id="PRY88270.1"/>
    </source>
</evidence>
<comment type="caution">
    <text evidence="3">The sequence shown here is derived from an EMBL/GenBank/DDBJ whole genome shotgun (WGS) entry which is preliminary data.</text>
</comment>
<feature type="signal peptide" evidence="2">
    <location>
        <begin position="1"/>
        <end position="20"/>
    </location>
</feature>
<keyword evidence="2" id="KW-0732">Signal</keyword>
<proteinExistence type="predicted"/>
<keyword evidence="1" id="KW-0472">Membrane</keyword>
<evidence type="ECO:0000313" key="4">
    <source>
        <dbReference type="Proteomes" id="UP000238392"/>
    </source>
</evidence>
<gene>
    <name evidence="3" type="ORF">CLV74_10875</name>
</gene>
<name>A0A2T0WNK9_9RHOB</name>
<protein>
    <submittedName>
        <fullName evidence="3">Nickel transport protein</fullName>
    </submittedName>
</protein>
<dbReference type="Proteomes" id="UP000238392">
    <property type="component" value="Unassembled WGS sequence"/>
</dbReference>
<feature type="transmembrane region" description="Helical" evidence="1">
    <location>
        <begin position="169"/>
        <end position="188"/>
    </location>
</feature>
<feature type="chain" id="PRO_5015668117" evidence="2">
    <location>
        <begin position="21"/>
        <end position="194"/>
    </location>
</feature>
<keyword evidence="1" id="KW-1133">Transmembrane helix</keyword>
<dbReference type="AlphaFoldDB" id="A0A2T0WNK9"/>
<evidence type="ECO:0000256" key="1">
    <source>
        <dbReference type="SAM" id="Phobius"/>
    </source>
</evidence>
<accession>A0A2T0WNK9</accession>
<evidence type="ECO:0000256" key="2">
    <source>
        <dbReference type="SAM" id="SignalP"/>
    </source>
</evidence>
<dbReference type="EMBL" id="PVTQ01000008">
    <property type="protein sequence ID" value="PRY88270.1"/>
    <property type="molecule type" value="Genomic_DNA"/>
</dbReference>